<dbReference type="GO" id="GO:0009251">
    <property type="term" value="P:glucan catabolic process"/>
    <property type="evidence" value="ECO:0007669"/>
    <property type="project" value="TreeGrafter"/>
</dbReference>
<dbReference type="PROSITE" id="PS00775">
    <property type="entry name" value="GLYCOSYL_HYDROL_F3"/>
    <property type="match status" value="1"/>
</dbReference>
<feature type="compositionally biased region" description="Basic and acidic residues" evidence="3">
    <location>
        <begin position="473"/>
        <end position="486"/>
    </location>
</feature>
<feature type="region of interest" description="Disordered" evidence="3">
    <location>
        <begin position="473"/>
        <end position="495"/>
    </location>
</feature>
<dbReference type="OrthoDB" id="416222at2759"/>
<evidence type="ECO:0000259" key="4">
    <source>
        <dbReference type="Pfam" id="PF00933"/>
    </source>
</evidence>
<dbReference type="InterPro" id="IPR051915">
    <property type="entry name" value="Cellulose_Degrad_GH3"/>
</dbReference>
<dbReference type="InterPro" id="IPR036962">
    <property type="entry name" value="Glyco_hydro_3_N_sf"/>
</dbReference>
<dbReference type="InterPro" id="IPR019800">
    <property type="entry name" value="Glyco_hydro_3_AS"/>
</dbReference>
<evidence type="ECO:0000256" key="2">
    <source>
        <dbReference type="ARBA" id="ARBA00022801"/>
    </source>
</evidence>
<keyword evidence="6" id="KW-1185">Reference proteome</keyword>
<feature type="domain" description="Glycoside hydrolase family 3 N-terminal" evidence="4">
    <location>
        <begin position="29"/>
        <end position="395"/>
    </location>
</feature>
<name>A0A8K0I4Y5_COCNU</name>
<evidence type="ECO:0000313" key="5">
    <source>
        <dbReference type="EMBL" id="KAG1337752.1"/>
    </source>
</evidence>
<dbReference type="Pfam" id="PF00933">
    <property type="entry name" value="Glyco_hydro_3"/>
    <property type="match status" value="1"/>
</dbReference>
<dbReference type="EMBL" id="CM017875">
    <property type="protein sequence ID" value="KAG1337752.1"/>
    <property type="molecule type" value="Genomic_DNA"/>
</dbReference>
<dbReference type="Proteomes" id="UP000797356">
    <property type="component" value="Chromosome 4"/>
</dbReference>
<evidence type="ECO:0000256" key="3">
    <source>
        <dbReference type="SAM" id="MobiDB-lite"/>
    </source>
</evidence>
<comment type="caution">
    <text evidence="5">The sequence shown here is derived from an EMBL/GenBank/DDBJ whole genome shotgun (WGS) entry which is preliminary data.</text>
</comment>
<keyword evidence="2" id="KW-0378">Hydrolase</keyword>
<dbReference type="PANTHER" id="PTHR30620">
    <property type="entry name" value="PERIPLASMIC BETA-GLUCOSIDASE-RELATED"/>
    <property type="match status" value="1"/>
</dbReference>
<reference evidence="5" key="1">
    <citation type="journal article" date="2017" name="Gigascience">
        <title>The genome draft of coconut (Cocos nucifera).</title>
        <authorList>
            <person name="Xiao Y."/>
            <person name="Xu P."/>
            <person name="Fan H."/>
            <person name="Baudouin L."/>
            <person name="Xia W."/>
            <person name="Bocs S."/>
            <person name="Xu J."/>
            <person name="Li Q."/>
            <person name="Guo A."/>
            <person name="Zhou L."/>
            <person name="Li J."/>
            <person name="Wu Y."/>
            <person name="Ma Z."/>
            <person name="Armero A."/>
            <person name="Issali A.E."/>
            <person name="Liu N."/>
            <person name="Peng M."/>
            <person name="Yang Y."/>
        </authorList>
    </citation>
    <scope>NUCLEOTIDE SEQUENCE</scope>
    <source>
        <tissue evidence="5">Spear leaf of Hainan Tall coconut</tissue>
    </source>
</reference>
<dbReference type="PRINTS" id="PR00133">
    <property type="entry name" value="GLHYDRLASE3"/>
</dbReference>
<proteinExistence type="inferred from homology"/>
<dbReference type="InterPro" id="IPR001764">
    <property type="entry name" value="Glyco_hydro_3_N"/>
</dbReference>
<evidence type="ECO:0000313" key="6">
    <source>
        <dbReference type="Proteomes" id="UP000797356"/>
    </source>
</evidence>
<comment type="similarity">
    <text evidence="1">Belongs to the glycosyl hydrolase 3 family.</text>
</comment>
<accession>A0A8K0I4Y5</accession>
<organism evidence="5 6">
    <name type="scientific">Cocos nucifera</name>
    <name type="common">Coconut palm</name>
    <dbReference type="NCBI Taxonomy" id="13894"/>
    <lineage>
        <taxon>Eukaryota</taxon>
        <taxon>Viridiplantae</taxon>
        <taxon>Streptophyta</taxon>
        <taxon>Embryophyta</taxon>
        <taxon>Tracheophyta</taxon>
        <taxon>Spermatophyta</taxon>
        <taxon>Magnoliopsida</taxon>
        <taxon>Liliopsida</taxon>
        <taxon>Arecaceae</taxon>
        <taxon>Arecoideae</taxon>
        <taxon>Cocoseae</taxon>
        <taxon>Attaleinae</taxon>
        <taxon>Cocos</taxon>
    </lineage>
</organism>
<dbReference type="AlphaFoldDB" id="A0A8K0I4Y5"/>
<dbReference type="PANTHER" id="PTHR30620:SF33">
    <property type="entry name" value="BETA-D-GLUCAN EXOHYDROLASE-LIKE PROTEIN-RELATED"/>
    <property type="match status" value="1"/>
</dbReference>
<gene>
    <name evidence="5" type="ORF">COCNU_04G000580</name>
</gene>
<dbReference type="Gene3D" id="3.20.20.300">
    <property type="entry name" value="Glycoside hydrolase, family 3, N-terminal domain"/>
    <property type="match status" value="1"/>
</dbReference>
<evidence type="ECO:0000256" key="1">
    <source>
        <dbReference type="ARBA" id="ARBA00005336"/>
    </source>
</evidence>
<dbReference type="SUPFAM" id="SSF51445">
    <property type="entry name" value="(Trans)glycosidases"/>
    <property type="match status" value="1"/>
</dbReference>
<sequence>MANEVEVVLYRDPNQPVEVRVRDLLSRMTLAEKAGQMAQVERSVASPAALTGRFIGSVLNAGGSAPRERASAEEWADMVDEMQRCALASRLGIPIIYGTDAVHGNNNLYGATIFPHNVGLGATRDGDLARRIGEATALEVRASGIHWAFAPCVAVCRDPRWGRCYESYSEDTEVVRTMASIVAGLQGSPPEGHPAGYPFLAGRFNYNILSVQLLLGYVLRYHRFIRDKISDLDSCSKNVIACAKHFVGDGGTHKGRNEGNTICTFEELKKIHVRPYLDCLAQGVSTIMASYSGWNGKPLHSDRFLITDLLKDKLGFKGFVVSDWEGIDRLSMPHGSDYRYCISASINAGIDMLKSLQIMVPHRYEMFLEDLIFLVESGGIPVSRIDDAVERILRVKFVSGLFEQPFSDRSLLDVVGCKFLGFIVYETEAKDVKNEEEDKEGKEEKKASSFTLPPSLVLELESLGLADGVQKEVREEKKEQREKKQEEEEDDGYYLIRTPEGDLELALLEFINRKRKEKKE</sequence>
<reference evidence="5" key="2">
    <citation type="submission" date="2019-07" db="EMBL/GenBank/DDBJ databases">
        <authorList>
            <person name="Yang Y."/>
            <person name="Bocs S."/>
            <person name="Baudouin L."/>
        </authorList>
    </citation>
    <scope>NUCLEOTIDE SEQUENCE</scope>
    <source>
        <tissue evidence="5">Spear leaf of Hainan Tall coconut</tissue>
    </source>
</reference>
<protein>
    <submittedName>
        <fullName evidence="5">Lysosomal beta glucosidase</fullName>
    </submittedName>
</protein>
<dbReference type="GO" id="GO:0008422">
    <property type="term" value="F:beta-glucosidase activity"/>
    <property type="evidence" value="ECO:0007669"/>
    <property type="project" value="TreeGrafter"/>
</dbReference>
<dbReference type="InterPro" id="IPR017853">
    <property type="entry name" value="GH"/>
</dbReference>